<dbReference type="PhylomeDB" id="A0A068UY04"/>
<sequence>MVISDASSKKIPIKEALSRSNKIPLKSIKSPDGDIIDCIHIYHHPAFDHPLLKNHTILLNLSFAHKYTNEFAK</sequence>
<organism evidence="2 3">
    <name type="scientific">Coffea canephora</name>
    <name type="common">Robusta coffee</name>
    <dbReference type="NCBI Taxonomy" id="49390"/>
    <lineage>
        <taxon>Eukaryota</taxon>
        <taxon>Viridiplantae</taxon>
        <taxon>Streptophyta</taxon>
        <taxon>Embryophyta</taxon>
        <taxon>Tracheophyta</taxon>
        <taxon>Spermatophyta</taxon>
        <taxon>Magnoliopsida</taxon>
        <taxon>eudicotyledons</taxon>
        <taxon>Gunneridae</taxon>
        <taxon>Pentapetalae</taxon>
        <taxon>asterids</taxon>
        <taxon>lamiids</taxon>
        <taxon>Gentianales</taxon>
        <taxon>Rubiaceae</taxon>
        <taxon>Ixoroideae</taxon>
        <taxon>Gardenieae complex</taxon>
        <taxon>Bertiereae - Coffeeae clade</taxon>
        <taxon>Coffeeae</taxon>
        <taxon>Coffea</taxon>
    </lineage>
</organism>
<dbReference type="OrthoDB" id="1858978at2759"/>
<proteinExistence type="predicted"/>
<dbReference type="Pfam" id="PF14365">
    <property type="entry name" value="Neprosin_AP"/>
    <property type="match status" value="1"/>
</dbReference>
<dbReference type="InterPro" id="IPR025521">
    <property type="entry name" value="Neprosin_propep"/>
</dbReference>
<gene>
    <name evidence="2" type="ORF">GSCOC_T00037944001</name>
</gene>
<protein>
    <recommendedName>
        <fullName evidence="1">Neprosin activation peptide domain-containing protein</fullName>
    </recommendedName>
</protein>
<evidence type="ECO:0000313" key="2">
    <source>
        <dbReference type="EMBL" id="CDP13129.1"/>
    </source>
</evidence>
<dbReference type="AlphaFoldDB" id="A0A068UY04"/>
<dbReference type="InParanoid" id="A0A068UY04"/>
<evidence type="ECO:0000259" key="1">
    <source>
        <dbReference type="Pfam" id="PF14365"/>
    </source>
</evidence>
<reference evidence="3" key="1">
    <citation type="journal article" date="2014" name="Science">
        <title>The coffee genome provides insight into the convergent evolution of caffeine biosynthesis.</title>
        <authorList>
            <person name="Denoeud F."/>
            <person name="Carretero-Paulet L."/>
            <person name="Dereeper A."/>
            <person name="Droc G."/>
            <person name="Guyot R."/>
            <person name="Pietrella M."/>
            <person name="Zheng C."/>
            <person name="Alberti A."/>
            <person name="Anthony F."/>
            <person name="Aprea G."/>
            <person name="Aury J.M."/>
            <person name="Bento P."/>
            <person name="Bernard M."/>
            <person name="Bocs S."/>
            <person name="Campa C."/>
            <person name="Cenci A."/>
            <person name="Combes M.C."/>
            <person name="Crouzillat D."/>
            <person name="Da Silva C."/>
            <person name="Daddiego L."/>
            <person name="De Bellis F."/>
            <person name="Dussert S."/>
            <person name="Garsmeur O."/>
            <person name="Gayraud T."/>
            <person name="Guignon V."/>
            <person name="Jahn K."/>
            <person name="Jamilloux V."/>
            <person name="Joet T."/>
            <person name="Labadie K."/>
            <person name="Lan T."/>
            <person name="Leclercq J."/>
            <person name="Lepelley M."/>
            <person name="Leroy T."/>
            <person name="Li L.T."/>
            <person name="Librado P."/>
            <person name="Lopez L."/>
            <person name="Munoz A."/>
            <person name="Noel B."/>
            <person name="Pallavicini A."/>
            <person name="Perrotta G."/>
            <person name="Poncet V."/>
            <person name="Pot D."/>
            <person name="Priyono X."/>
            <person name="Rigoreau M."/>
            <person name="Rouard M."/>
            <person name="Rozas J."/>
            <person name="Tranchant-Dubreuil C."/>
            <person name="VanBuren R."/>
            <person name="Zhang Q."/>
            <person name="Andrade A.C."/>
            <person name="Argout X."/>
            <person name="Bertrand B."/>
            <person name="de Kochko A."/>
            <person name="Graziosi G."/>
            <person name="Henry R.J."/>
            <person name="Jayarama X."/>
            <person name="Ming R."/>
            <person name="Nagai C."/>
            <person name="Rounsley S."/>
            <person name="Sankoff D."/>
            <person name="Giuliano G."/>
            <person name="Albert V.A."/>
            <person name="Wincker P."/>
            <person name="Lashermes P."/>
        </authorList>
    </citation>
    <scope>NUCLEOTIDE SEQUENCE [LARGE SCALE GENOMIC DNA]</scope>
    <source>
        <strain evidence="3">cv. DH200-94</strain>
    </source>
</reference>
<dbReference type="Proteomes" id="UP000295252">
    <property type="component" value="Chromosome I"/>
</dbReference>
<dbReference type="STRING" id="49390.A0A068UY04"/>
<dbReference type="Gramene" id="CDP13129">
    <property type="protein sequence ID" value="CDP13129"/>
    <property type="gene ID" value="GSCOC_T00037944001"/>
</dbReference>
<feature type="domain" description="Neprosin activation peptide" evidence="1">
    <location>
        <begin position="27"/>
        <end position="66"/>
    </location>
</feature>
<dbReference type="OMA" id="CIHIYHH"/>
<keyword evidence="3" id="KW-1185">Reference proteome</keyword>
<dbReference type="EMBL" id="HG739157">
    <property type="protein sequence ID" value="CDP13129.1"/>
    <property type="molecule type" value="Genomic_DNA"/>
</dbReference>
<accession>A0A068UY04</accession>
<name>A0A068UY04_COFCA</name>
<evidence type="ECO:0000313" key="3">
    <source>
        <dbReference type="Proteomes" id="UP000295252"/>
    </source>
</evidence>